<dbReference type="GO" id="GO:0003723">
    <property type="term" value="F:RNA binding"/>
    <property type="evidence" value="ECO:0007669"/>
    <property type="project" value="UniProtKB-UniRule"/>
</dbReference>
<keyword evidence="1 9" id="KW-0963">Cytoplasm</keyword>
<dbReference type="SMART" id="SM00849">
    <property type="entry name" value="Lactamase_B"/>
    <property type="match status" value="1"/>
</dbReference>
<evidence type="ECO:0000313" key="15">
    <source>
        <dbReference type="Proteomes" id="UP000306585"/>
    </source>
</evidence>
<evidence type="ECO:0000313" key="14">
    <source>
        <dbReference type="EMBL" id="TLS67831.1"/>
    </source>
</evidence>
<comment type="similarity">
    <text evidence="9">Belongs to the metallo-beta-lactamase superfamily. RNA-metabolizing metallo-beta-lactamase-like family. Bacterial RNase J subfamily.</text>
</comment>
<organism evidence="14 15">
    <name type="scientific">Mariprofundus erugo</name>
    <dbReference type="NCBI Taxonomy" id="2528639"/>
    <lineage>
        <taxon>Bacteria</taxon>
        <taxon>Pseudomonadati</taxon>
        <taxon>Pseudomonadota</taxon>
        <taxon>Candidatius Mariprofundia</taxon>
        <taxon>Mariprofundales</taxon>
        <taxon>Mariprofundaceae</taxon>
        <taxon>Mariprofundus</taxon>
    </lineage>
</organism>
<keyword evidence="2 9" id="KW-0540">Nuclease</keyword>
<dbReference type="GO" id="GO:0004534">
    <property type="term" value="F:5'-3' RNA exonuclease activity"/>
    <property type="evidence" value="ECO:0007669"/>
    <property type="project" value="UniProtKB-UniRule"/>
</dbReference>
<comment type="function">
    <text evidence="9">An RNase that has 5'-3' exonuclease and possibly endonuclease activity. Involved in maturation of rRNA and in some organisms also mRNA maturation and/or decay.</text>
</comment>
<dbReference type="PANTHER" id="PTHR43694:SF1">
    <property type="entry name" value="RIBONUCLEASE J"/>
    <property type="match status" value="1"/>
</dbReference>
<dbReference type="InterPro" id="IPR041636">
    <property type="entry name" value="RNase_J_C"/>
</dbReference>
<evidence type="ECO:0000256" key="7">
    <source>
        <dbReference type="ARBA" id="ARBA00022839"/>
    </source>
</evidence>
<feature type="active site" description="Proton acceptor" evidence="10">
    <location>
        <position position="365"/>
    </location>
</feature>
<evidence type="ECO:0000256" key="6">
    <source>
        <dbReference type="ARBA" id="ARBA00022833"/>
    </source>
</evidence>
<evidence type="ECO:0000259" key="13">
    <source>
        <dbReference type="SMART" id="SM00849"/>
    </source>
</evidence>
<dbReference type="Pfam" id="PF07521">
    <property type="entry name" value="RMMBL"/>
    <property type="match status" value="1"/>
</dbReference>
<dbReference type="InterPro" id="IPR042173">
    <property type="entry name" value="RNase_J_2"/>
</dbReference>
<dbReference type="Gene3D" id="3.60.15.10">
    <property type="entry name" value="Ribonuclease Z/Hydroxyacylglutathione hydrolase-like"/>
    <property type="match status" value="1"/>
</dbReference>
<comment type="subunit">
    <text evidence="9">Homodimer, may be a subunit of the RNA degradosome.</text>
</comment>
<dbReference type="EMBL" id="VBRY01000004">
    <property type="protein sequence ID" value="TLS67831.1"/>
    <property type="molecule type" value="Genomic_DNA"/>
</dbReference>
<keyword evidence="8 9" id="KW-0694">RNA-binding</keyword>
<keyword evidence="4 9" id="KW-0255">Endonuclease</keyword>
<keyword evidence="6 12" id="KW-0862">Zinc</keyword>
<dbReference type="InterPro" id="IPR030854">
    <property type="entry name" value="RNase_J_bac"/>
</dbReference>
<evidence type="ECO:0000256" key="9">
    <source>
        <dbReference type="HAMAP-Rule" id="MF_01491"/>
    </source>
</evidence>
<feature type="binding site" evidence="12">
    <location>
        <position position="75"/>
    </location>
    <ligand>
        <name>Zn(2+)</name>
        <dbReference type="ChEBI" id="CHEBI:29105"/>
        <label>1</label>
        <note>catalytic</note>
    </ligand>
</feature>
<evidence type="ECO:0000256" key="4">
    <source>
        <dbReference type="ARBA" id="ARBA00022759"/>
    </source>
</evidence>
<feature type="binding site" evidence="12">
    <location>
        <position position="160"/>
    </location>
    <ligand>
        <name>Zn(2+)</name>
        <dbReference type="ChEBI" id="CHEBI:29105"/>
        <label>1</label>
        <note>catalytic</note>
    </ligand>
</feature>
<keyword evidence="7 9" id="KW-0269">Exonuclease</keyword>
<dbReference type="InterPro" id="IPR055132">
    <property type="entry name" value="RNase_J_b_CASP"/>
</dbReference>
<dbReference type="InterPro" id="IPR001279">
    <property type="entry name" value="Metallo-B-lactamas"/>
</dbReference>
<evidence type="ECO:0000256" key="5">
    <source>
        <dbReference type="ARBA" id="ARBA00022801"/>
    </source>
</evidence>
<sequence length="552" mass="60065">MSDPRLRCFPFGGVGEFGKNMMVYAIDEDAVIVDCGMGFPEPGQHGVDHVVPDISALDQLGLKIHAMLITHGHEDHIGGLPHLLPRLKLPVYATEVTVELIRGKLSETGYKADLRALPENGDTVQIGPFDVEGVPVTHSIMDAVSVAIHTPLGVIIHTGDFKLDPSPIDGRATALHRFSQLGDKGVFLLASDSTNATHSGSGPSERIVGPALRQAVAQCKGKVIVTTFASNMFRIQQIIDAAIACGRRVSVAGRSLERNMKITQDLNRLRIPAGTLVDIKQLQHIPDHELLIIATGSQGESRAAIGRIAQDRFTGLKLGHGDLVIFSSSNIPGNERIIAGLYNHIYRRGARVLHARQAAVHVSGHAHAHELKTMMQLTRPKYFYPVHGEYRNLIEHRDLAVATGIPFEQTIIAENGYSVVADHDGIAHGPGFHAGAVFVDGDSRDEIDDYVLRDRRFLAEDGMISATVLLSQHEGTLLADPELVARGVLHEDVSSDILSAAASDLAGFLSSLDLELLADLDATREEVRLYLRRWCKRRLGRRPMVLPVVVAI</sequence>
<keyword evidence="15" id="KW-1185">Reference proteome</keyword>
<comment type="caution">
    <text evidence="14">The sequence shown here is derived from an EMBL/GenBank/DDBJ whole genome shotgun (WGS) entry which is preliminary data.</text>
</comment>
<evidence type="ECO:0000256" key="11">
    <source>
        <dbReference type="PIRSR" id="PIRSR004803-2"/>
    </source>
</evidence>
<dbReference type="InterPro" id="IPR011108">
    <property type="entry name" value="RMMBL"/>
</dbReference>
<gene>
    <name evidence="9" type="primary">rnj</name>
    <name evidence="14" type="ORF">FEF65_05120</name>
</gene>
<protein>
    <recommendedName>
        <fullName evidence="9">Ribonuclease J</fullName>
        <shortName evidence="9">RNase J</shortName>
        <ecNumber evidence="9">3.1.-.-</ecNumber>
    </recommendedName>
</protein>
<reference evidence="14 15" key="1">
    <citation type="journal article" date="2019" name="Appl. Environ. Microbiol.">
        <title>Environmental Evidence and Genomic Insight of Iron-oxidizing Bacteria Preference Towards More Corrosion Resistant Stainless Steel at Higher Salinities.</title>
        <authorList>
            <person name="Garrison C.E."/>
            <person name="Price K.A."/>
            <person name="Field E.K."/>
        </authorList>
    </citation>
    <scope>NUCLEOTIDE SEQUENCE [LARGE SCALE GENOMIC DNA]</scope>
    <source>
        <strain evidence="14 15">P3</strain>
    </source>
</reference>
<feature type="binding site" evidence="12">
    <location>
        <position position="387"/>
    </location>
    <ligand>
        <name>Zn(2+)</name>
        <dbReference type="ChEBI" id="CHEBI:29105"/>
        <label>1</label>
        <note>catalytic</note>
    </ligand>
</feature>
<feature type="binding site" evidence="12">
    <location>
        <position position="138"/>
    </location>
    <ligand>
        <name>Zn(2+)</name>
        <dbReference type="ChEBI" id="CHEBI:29105"/>
        <label>1</label>
        <note>catalytic</note>
    </ligand>
</feature>
<dbReference type="InterPro" id="IPR004613">
    <property type="entry name" value="RNase_J"/>
</dbReference>
<dbReference type="PIRSF" id="PIRSF004803">
    <property type="entry name" value="RnjA"/>
    <property type="match status" value="1"/>
</dbReference>
<comment type="cofactor">
    <cofactor evidence="12">
        <name>Zn(2+)</name>
        <dbReference type="ChEBI" id="CHEBI:29105"/>
    </cofactor>
    <text evidence="12">Binds 2 Zn(2+) ions per subunit. It is not clear if Zn(2+) or Mg(2+) is physiologically important.</text>
</comment>
<dbReference type="Pfam" id="PF22505">
    <property type="entry name" value="RNase_J_b_CASP"/>
    <property type="match status" value="1"/>
</dbReference>
<dbReference type="SUPFAM" id="SSF56281">
    <property type="entry name" value="Metallo-hydrolase/oxidoreductase"/>
    <property type="match status" value="1"/>
</dbReference>
<name>A0A5R9GN75_9PROT</name>
<dbReference type="PANTHER" id="PTHR43694">
    <property type="entry name" value="RIBONUCLEASE J"/>
    <property type="match status" value="1"/>
</dbReference>
<evidence type="ECO:0000256" key="2">
    <source>
        <dbReference type="ARBA" id="ARBA00022722"/>
    </source>
</evidence>
<dbReference type="RefSeq" id="WP_138238727.1">
    <property type="nucleotide sequence ID" value="NZ_VBRY01000004.1"/>
</dbReference>
<dbReference type="InterPro" id="IPR036866">
    <property type="entry name" value="RibonucZ/Hydroxyglut_hydro"/>
</dbReference>
<dbReference type="GO" id="GO:0005737">
    <property type="term" value="C:cytoplasm"/>
    <property type="evidence" value="ECO:0007669"/>
    <property type="project" value="UniProtKB-SubCell"/>
</dbReference>
<feature type="binding site" evidence="12">
    <location>
        <position position="71"/>
    </location>
    <ligand>
        <name>Zn(2+)</name>
        <dbReference type="ChEBI" id="CHEBI:29105"/>
        <label>1</label>
        <note>catalytic</note>
    </ligand>
</feature>
<dbReference type="Pfam" id="PF17770">
    <property type="entry name" value="RNase_J_C"/>
    <property type="match status" value="1"/>
</dbReference>
<feature type="binding site" evidence="12">
    <location>
        <position position="73"/>
    </location>
    <ligand>
        <name>Zn(2+)</name>
        <dbReference type="ChEBI" id="CHEBI:29105"/>
        <label>1</label>
        <note>catalytic</note>
    </ligand>
</feature>
<evidence type="ECO:0000256" key="10">
    <source>
        <dbReference type="PIRSR" id="PIRSR004803-1"/>
    </source>
</evidence>
<proteinExistence type="inferred from homology"/>
<dbReference type="NCBIfam" id="TIGR00649">
    <property type="entry name" value="MG423"/>
    <property type="match status" value="1"/>
</dbReference>
<keyword evidence="9" id="KW-0698">rRNA processing</keyword>
<keyword evidence="5 9" id="KW-0378">Hydrolase</keyword>
<feature type="binding site" evidence="11">
    <location>
        <begin position="229"/>
        <end position="231"/>
    </location>
    <ligand>
        <name>substrate</name>
    </ligand>
</feature>
<accession>A0A5R9GN75</accession>
<dbReference type="CDD" id="cd07714">
    <property type="entry name" value="RNaseJ_MBL-fold"/>
    <property type="match status" value="1"/>
</dbReference>
<dbReference type="GO" id="GO:0006364">
    <property type="term" value="P:rRNA processing"/>
    <property type="evidence" value="ECO:0007669"/>
    <property type="project" value="UniProtKB-UniRule"/>
</dbReference>
<feature type="binding site" evidence="12">
    <location>
        <position position="76"/>
    </location>
    <ligand>
        <name>Zn(2+)</name>
        <dbReference type="ChEBI" id="CHEBI:29105"/>
        <label>1</label>
        <note>catalytic</note>
    </ligand>
</feature>
<feature type="binding site" evidence="12">
    <location>
        <position position="440"/>
    </location>
    <ligand>
        <name>Ca(2+)</name>
        <dbReference type="ChEBI" id="CHEBI:29108"/>
    </ligand>
</feature>
<dbReference type="HAMAP" id="MF_01491">
    <property type="entry name" value="RNase_J_bact"/>
    <property type="match status" value="1"/>
</dbReference>
<dbReference type="AlphaFoldDB" id="A0A5R9GN75"/>
<dbReference type="GO" id="GO:0008270">
    <property type="term" value="F:zinc ion binding"/>
    <property type="evidence" value="ECO:0007669"/>
    <property type="project" value="InterPro"/>
</dbReference>
<dbReference type="Gene3D" id="3.10.20.580">
    <property type="match status" value="1"/>
</dbReference>
<evidence type="ECO:0000256" key="12">
    <source>
        <dbReference type="PIRSR" id="PIRSR004803-3"/>
    </source>
</evidence>
<dbReference type="Pfam" id="PF00753">
    <property type="entry name" value="Lactamase_B"/>
    <property type="match status" value="1"/>
</dbReference>
<dbReference type="Proteomes" id="UP000306585">
    <property type="component" value="Unassembled WGS sequence"/>
</dbReference>
<feature type="active site" description="Proton donor" evidence="10">
    <location>
        <position position="192"/>
    </location>
</feature>
<keyword evidence="3 12" id="KW-0479">Metal-binding</keyword>
<feature type="binding site" evidence="12">
    <location>
        <position position="46"/>
    </location>
    <ligand>
        <name>Ca(2+)</name>
        <dbReference type="ChEBI" id="CHEBI:29108"/>
    </ligand>
</feature>
<feature type="binding site" evidence="9 11">
    <location>
        <begin position="361"/>
        <end position="365"/>
    </location>
    <ligand>
        <name>substrate</name>
    </ligand>
</feature>
<evidence type="ECO:0000256" key="8">
    <source>
        <dbReference type="ARBA" id="ARBA00022884"/>
    </source>
</evidence>
<dbReference type="Gene3D" id="3.40.50.10710">
    <property type="entry name" value="Metallo-hydrolase/oxidoreductase"/>
    <property type="match status" value="1"/>
</dbReference>
<feature type="binding site" evidence="12">
    <location>
        <position position="48"/>
    </location>
    <ligand>
        <name>Ca(2+)</name>
        <dbReference type="ChEBI" id="CHEBI:29108"/>
    </ligand>
</feature>
<comment type="cofactor">
    <cofactor evidence="12">
        <name>Ca(2+)</name>
        <dbReference type="ChEBI" id="CHEBI:29108"/>
    </cofactor>
    <text evidence="12">Binds 1 Ca(2+) cation per subunit. Seen in 1 crystal structure, it is not clear if it is physiologically important.</text>
</comment>
<dbReference type="EC" id="3.1.-.-" evidence="9"/>
<feature type="domain" description="Metallo-beta-lactamase" evidence="13">
    <location>
        <begin position="18"/>
        <end position="212"/>
    </location>
</feature>
<keyword evidence="12" id="KW-0106">Calcium</keyword>
<dbReference type="GO" id="GO:0004521">
    <property type="term" value="F:RNA endonuclease activity"/>
    <property type="evidence" value="ECO:0007669"/>
    <property type="project" value="UniProtKB-UniRule"/>
</dbReference>
<evidence type="ECO:0000256" key="1">
    <source>
        <dbReference type="ARBA" id="ARBA00022490"/>
    </source>
</evidence>
<comment type="subcellular location">
    <subcellularLocation>
        <location evidence="9">Cytoplasm</location>
    </subcellularLocation>
</comment>
<evidence type="ECO:0000256" key="3">
    <source>
        <dbReference type="ARBA" id="ARBA00022723"/>
    </source>
</evidence>